<evidence type="ECO:0000313" key="9">
    <source>
        <dbReference type="Proteomes" id="UP000244855"/>
    </source>
</evidence>
<gene>
    <name evidence="8" type="ORF">DM02DRAFT_704877</name>
</gene>
<dbReference type="InterPro" id="IPR052337">
    <property type="entry name" value="SAT4-like"/>
</dbReference>
<feature type="transmembrane region" description="Helical" evidence="6">
    <location>
        <begin position="66"/>
        <end position="90"/>
    </location>
</feature>
<dbReference type="Proteomes" id="UP000244855">
    <property type="component" value="Unassembled WGS sequence"/>
</dbReference>
<evidence type="ECO:0000256" key="4">
    <source>
        <dbReference type="ARBA" id="ARBA00023136"/>
    </source>
</evidence>
<accession>A0A2V1DTA8</accession>
<keyword evidence="2 6" id="KW-0812">Transmembrane</keyword>
<evidence type="ECO:0000256" key="2">
    <source>
        <dbReference type="ARBA" id="ARBA00022692"/>
    </source>
</evidence>
<feature type="domain" description="Rhodopsin" evidence="7">
    <location>
        <begin position="59"/>
        <end position="234"/>
    </location>
</feature>
<evidence type="ECO:0000313" key="8">
    <source>
        <dbReference type="EMBL" id="PVI01513.1"/>
    </source>
</evidence>
<feature type="transmembrane region" description="Helical" evidence="6">
    <location>
        <begin position="23"/>
        <end position="45"/>
    </location>
</feature>
<comment type="subcellular location">
    <subcellularLocation>
        <location evidence="1">Membrane</location>
        <topology evidence="1">Multi-pass membrane protein</topology>
    </subcellularLocation>
</comment>
<evidence type="ECO:0000256" key="1">
    <source>
        <dbReference type="ARBA" id="ARBA00004141"/>
    </source>
</evidence>
<keyword evidence="4 6" id="KW-0472">Membrane</keyword>
<dbReference type="OrthoDB" id="3934549at2759"/>
<sequence>MATDQPTSPPTLPPGSEQDRSPAYRAFLIFLTLLVTVIVILRFWSRSLGTRQMSGRAVGRFWWDDWLALVSLGSIWAYFGLVFAAFSLGFGRHIWMVPPQNLGPIFKLLYAIYFIYDLGLFLTKLSALLFITRIFPSHANSKIWNYTLWATYAMNGAWLVGIYLGTVLMCKPLAKAWNPLLPGKCGTTSSLWIGSAVPSVFIDLVILLLPVPKILTLRISRTRKVGIMVVFLLGYR</sequence>
<feature type="transmembrane region" description="Helical" evidence="6">
    <location>
        <begin position="110"/>
        <end position="131"/>
    </location>
</feature>
<dbReference type="STRING" id="97972.A0A2V1DTA8"/>
<dbReference type="GO" id="GO:0016020">
    <property type="term" value="C:membrane"/>
    <property type="evidence" value="ECO:0007669"/>
    <property type="project" value="UniProtKB-SubCell"/>
</dbReference>
<evidence type="ECO:0000256" key="5">
    <source>
        <dbReference type="ARBA" id="ARBA00038359"/>
    </source>
</evidence>
<dbReference type="AlphaFoldDB" id="A0A2V1DTA8"/>
<feature type="transmembrane region" description="Helical" evidence="6">
    <location>
        <begin position="189"/>
        <end position="211"/>
    </location>
</feature>
<keyword evidence="3 6" id="KW-1133">Transmembrane helix</keyword>
<name>A0A2V1DTA8_9PLEO</name>
<evidence type="ECO:0000256" key="3">
    <source>
        <dbReference type="ARBA" id="ARBA00022989"/>
    </source>
</evidence>
<dbReference type="InterPro" id="IPR049326">
    <property type="entry name" value="Rhodopsin_dom_fungi"/>
</dbReference>
<evidence type="ECO:0000259" key="7">
    <source>
        <dbReference type="Pfam" id="PF20684"/>
    </source>
</evidence>
<dbReference type="PANTHER" id="PTHR33048">
    <property type="entry name" value="PTH11-LIKE INTEGRAL MEMBRANE PROTEIN (AFU_ORTHOLOGUE AFUA_5G11245)"/>
    <property type="match status" value="1"/>
</dbReference>
<protein>
    <recommendedName>
        <fullName evidence="7">Rhodopsin domain-containing protein</fullName>
    </recommendedName>
</protein>
<reference evidence="8 9" key="1">
    <citation type="journal article" date="2018" name="Sci. Rep.">
        <title>Comparative genomics provides insights into the lifestyle and reveals functional heterogeneity of dark septate endophytic fungi.</title>
        <authorList>
            <person name="Knapp D.G."/>
            <person name="Nemeth J.B."/>
            <person name="Barry K."/>
            <person name="Hainaut M."/>
            <person name="Henrissat B."/>
            <person name="Johnson J."/>
            <person name="Kuo A."/>
            <person name="Lim J.H.P."/>
            <person name="Lipzen A."/>
            <person name="Nolan M."/>
            <person name="Ohm R.A."/>
            <person name="Tamas L."/>
            <person name="Grigoriev I.V."/>
            <person name="Spatafora J.W."/>
            <person name="Nagy L.G."/>
            <person name="Kovacs G.M."/>
        </authorList>
    </citation>
    <scope>NUCLEOTIDE SEQUENCE [LARGE SCALE GENOMIC DNA]</scope>
    <source>
        <strain evidence="8 9">DSE2036</strain>
    </source>
</reference>
<keyword evidence="9" id="KW-1185">Reference proteome</keyword>
<proteinExistence type="inferred from homology"/>
<dbReference type="PANTHER" id="PTHR33048:SF47">
    <property type="entry name" value="INTEGRAL MEMBRANE PROTEIN-RELATED"/>
    <property type="match status" value="1"/>
</dbReference>
<dbReference type="Pfam" id="PF20684">
    <property type="entry name" value="Fung_rhodopsin"/>
    <property type="match status" value="1"/>
</dbReference>
<organism evidence="8 9">
    <name type="scientific">Periconia macrospinosa</name>
    <dbReference type="NCBI Taxonomy" id="97972"/>
    <lineage>
        <taxon>Eukaryota</taxon>
        <taxon>Fungi</taxon>
        <taxon>Dikarya</taxon>
        <taxon>Ascomycota</taxon>
        <taxon>Pezizomycotina</taxon>
        <taxon>Dothideomycetes</taxon>
        <taxon>Pleosporomycetidae</taxon>
        <taxon>Pleosporales</taxon>
        <taxon>Massarineae</taxon>
        <taxon>Periconiaceae</taxon>
        <taxon>Periconia</taxon>
    </lineage>
</organism>
<comment type="similarity">
    <text evidence="5">Belongs to the SAT4 family.</text>
</comment>
<feature type="transmembrane region" description="Helical" evidence="6">
    <location>
        <begin position="143"/>
        <end position="169"/>
    </location>
</feature>
<evidence type="ECO:0000256" key="6">
    <source>
        <dbReference type="SAM" id="Phobius"/>
    </source>
</evidence>
<dbReference type="EMBL" id="KZ805356">
    <property type="protein sequence ID" value="PVI01513.1"/>
    <property type="molecule type" value="Genomic_DNA"/>
</dbReference>